<feature type="domain" description="UvrD-like helicase ATP-binding" evidence="10">
    <location>
        <begin position="202"/>
        <end position="662"/>
    </location>
</feature>
<comment type="catalytic activity">
    <reaction evidence="8">
        <text>ATP + H2O = ADP + phosphate + H(+)</text>
        <dbReference type="Rhea" id="RHEA:13065"/>
        <dbReference type="ChEBI" id="CHEBI:15377"/>
        <dbReference type="ChEBI" id="CHEBI:15378"/>
        <dbReference type="ChEBI" id="CHEBI:30616"/>
        <dbReference type="ChEBI" id="CHEBI:43474"/>
        <dbReference type="ChEBI" id="CHEBI:456216"/>
        <dbReference type="EC" id="5.6.2.4"/>
    </reaction>
</comment>
<dbReference type="RefSeq" id="WP_175534717.1">
    <property type="nucleotide sequence ID" value="NZ_FNNZ01000025.1"/>
</dbReference>
<dbReference type="PANTHER" id="PTHR11070">
    <property type="entry name" value="UVRD / RECB / PCRA DNA HELICASE FAMILY MEMBER"/>
    <property type="match status" value="1"/>
</dbReference>
<evidence type="ECO:0000256" key="1">
    <source>
        <dbReference type="ARBA" id="ARBA00022741"/>
    </source>
</evidence>
<dbReference type="Pfam" id="PF00580">
    <property type="entry name" value="UvrD-helicase"/>
    <property type="match status" value="1"/>
</dbReference>
<dbReference type="GO" id="GO:0003677">
    <property type="term" value="F:DNA binding"/>
    <property type="evidence" value="ECO:0007669"/>
    <property type="project" value="InterPro"/>
</dbReference>
<dbReference type="Pfam" id="PF12462">
    <property type="entry name" value="Helicase_IV_N"/>
    <property type="match status" value="1"/>
</dbReference>
<dbReference type="GO" id="GO:0006265">
    <property type="term" value="P:DNA topological change"/>
    <property type="evidence" value="ECO:0007669"/>
    <property type="project" value="InterPro"/>
</dbReference>
<dbReference type="PROSITE" id="PS51198">
    <property type="entry name" value="UVRD_HELICASE_ATP_BIND"/>
    <property type="match status" value="1"/>
</dbReference>
<dbReference type="InterPro" id="IPR027417">
    <property type="entry name" value="P-loop_NTPase"/>
</dbReference>
<dbReference type="InterPro" id="IPR013498">
    <property type="entry name" value="Topo_IA_Znf"/>
</dbReference>
<keyword evidence="4 9" id="KW-0067">ATP-binding</keyword>
<evidence type="ECO:0000256" key="9">
    <source>
        <dbReference type="PROSITE-ProRule" id="PRU00560"/>
    </source>
</evidence>
<dbReference type="GO" id="GO:0005829">
    <property type="term" value="C:cytosol"/>
    <property type="evidence" value="ECO:0007669"/>
    <property type="project" value="TreeGrafter"/>
</dbReference>
<proteinExistence type="predicted"/>
<evidence type="ECO:0000256" key="3">
    <source>
        <dbReference type="ARBA" id="ARBA00022806"/>
    </source>
</evidence>
<dbReference type="AlphaFoldDB" id="A0A1H3BHV6"/>
<keyword evidence="5" id="KW-0413">Isomerase</keyword>
<organism evidence="11 12">
    <name type="scientific">Thiocapsa roseopersicina</name>
    <dbReference type="NCBI Taxonomy" id="1058"/>
    <lineage>
        <taxon>Bacteria</taxon>
        <taxon>Pseudomonadati</taxon>
        <taxon>Pseudomonadota</taxon>
        <taxon>Gammaproteobacteria</taxon>
        <taxon>Chromatiales</taxon>
        <taxon>Chromatiaceae</taxon>
        <taxon>Thiocapsa</taxon>
    </lineage>
</organism>
<dbReference type="Proteomes" id="UP000198816">
    <property type="component" value="Unassembled WGS sequence"/>
</dbReference>
<dbReference type="InterPro" id="IPR014016">
    <property type="entry name" value="UvrD-like_ATP-bd"/>
</dbReference>
<dbReference type="InterPro" id="IPR014017">
    <property type="entry name" value="DNA_helicase_UvrD-like_C"/>
</dbReference>
<dbReference type="GO" id="GO:0003916">
    <property type="term" value="F:DNA topoisomerase activity"/>
    <property type="evidence" value="ECO:0007669"/>
    <property type="project" value="InterPro"/>
</dbReference>
<keyword evidence="1 9" id="KW-0547">Nucleotide-binding</keyword>
<evidence type="ECO:0000256" key="5">
    <source>
        <dbReference type="ARBA" id="ARBA00023235"/>
    </source>
</evidence>
<protein>
    <recommendedName>
        <fullName evidence="7">DNA 3'-5' helicase</fullName>
        <ecNumber evidence="7">5.6.2.4</ecNumber>
    </recommendedName>
</protein>
<dbReference type="STRING" id="1058.SAMN05421783_1252"/>
<evidence type="ECO:0000313" key="12">
    <source>
        <dbReference type="Proteomes" id="UP000198816"/>
    </source>
</evidence>
<dbReference type="InterPro" id="IPR000212">
    <property type="entry name" value="DNA_helicase_UvrD/REP"/>
</dbReference>
<evidence type="ECO:0000256" key="2">
    <source>
        <dbReference type="ARBA" id="ARBA00022801"/>
    </source>
</evidence>
<evidence type="ECO:0000256" key="6">
    <source>
        <dbReference type="ARBA" id="ARBA00034617"/>
    </source>
</evidence>
<dbReference type="Gene3D" id="3.40.50.300">
    <property type="entry name" value="P-loop containing nucleotide triphosphate hydrolases"/>
    <property type="match status" value="3"/>
</dbReference>
<evidence type="ECO:0000313" key="11">
    <source>
        <dbReference type="EMBL" id="SDX41570.1"/>
    </source>
</evidence>
<evidence type="ECO:0000256" key="4">
    <source>
        <dbReference type="ARBA" id="ARBA00022840"/>
    </source>
</evidence>
<dbReference type="SUPFAM" id="SSF52540">
    <property type="entry name" value="P-loop containing nucleoside triphosphate hydrolases"/>
    <property type="match status" value="1"/>
</dbReference>
<dbReference type="EC" id="5.6.2.4" evidence="7"/>
<dbReference type="Gene3D" id="3.30.65.10">
    <property type="entry name" value="Bacterial Topoisomerase I, domain 1"/>
    <property type="match status" value="2"/>
</dbReference>
<sequence length="957" mass="106271">MPSSTLHPSFLARLFADGVGDQPLAEIGPGALTVYDRSRTQRLLHTQIEGVRVERGLFWSTLIVQPQTGAALRLAGVSKSAAQHFVEAFAEAGQVYKEAVSLLKREATRATVVAEWVQRAEAGEFWVAHHRITRAKADAAILAPVLRIPAEEITSSPGLVEALRVLQGFASDSTGFRVRANQAFVDAELKRYDGYFNTVESRPLTRAQRLAVVVHEDNTRVIAGAGSGKTSVMVAKAGYLLHKELCKPRELLLLAFNRDAAEELRTRLKERFGLDLRVSTFHALGLDIIARATGTKPSLASWAGNDREFREHLQALLTETICDPATSDAARAYAQSHFAPYHSPFEFKSEGEYFDYLRSVDMVSLNGETVKSFEEAEIANFLCLNGVPYRYEADYQHPTADAEYRQYRPDFYLIDADLYIEHFGIARDWSTAPYVDRAEYHAGIDWKRELHRKHGTRLIQTYSYQKSEGTLLTELERQLRTAGVVFKPISAEQALERLNSGHRIGVMTKLAGTFLNHFKGGGYRLDDLRLKARRQGDKNQRVAAFLDLFEAVYNRYERRLRATNEIDFNDMILRAADHVASGRYRSEYRCILVDEFQDISAGRAKLIKALKDQGQGHRLFCVGDDWQAIYRFAGSDIALMRDFEEHFGPSETVPLDRTFRCNAGINAVATRFVLANPAQIKKTVAAERPSTGASVLVHRSGENAIDPVGDAFSEIARRADGAKRSVLLLGRYGFQSDGLPWSAIGRDYPNLSASFKTAHGAKGLEADHVIVLGMQAGRYGFPSQIADDPLLGLVLATPEKAPHAEERRLFYVALTRARHSVHLIVDEGLPSVFVAEIQAFGVDVETRGGASAAPVKCRQCKTGIMLLRSGPSGNFYGCSHYPRCTRTEPACRRCQRGFLVPDSSGKRHNCNNALCGYSERSCPRCGTGRLVERSGKKGPFLGCTNYYGGGCTHTEDL</sequence>
<reference evidence="12" key="1">
    <citation type="submission" date="2016-10" db="EMBL/GenBank/DDBJ databases">
        <authorList>
            <person name="Varghese N."/>
            <person name="Submissions S."/>
        </authorList>
    </citation>
    <scope>NUCLEOTIDE SEQUENCE [LARGE SCALE GENOMIC DNA]</scope>
    <source>
        <strain evidence="12">DSM 217</strain>
    </source>
</reference>
<keyword evidence="2 9" id="KW-0378">Hydrolase</keyword>
<evidence type="ECO:0000256" key="7">
    <source>
        <dbReference type="ARBA" id="ARBA00034808"/>
    </source>
</evidence>
<dbReference type="PANTHER" id="PTHR11070:SF63">
    <property type="entry name" value="DNA HELICASE IV"/>
    <property type="match status" value="1"/>
</dbReference>
<dbReference type="InterPro" id="IPR022161">
    <property type="entry name" value="Helicase_IV_N"/>
</dbReference>
<dbReference type="GO" id="GO:0005694">
    <property type="term" value="C:chromosome"/>
    <property type="evidence" value="ECO:0007669"/>
    <property type="project" value="InterPro"/>
</dbReference>
<dbReference type="Pfam" id="PF13361">
    <property type="entry name" value="UvrD_C"/>
    <property type="match status" value="1"/>
</dbReference>
<dbReference type="GO" id="GO:0016887">
    <property type="term" value="F:ATP hydrolysis activity"/>
    <property type="evidence" value="ECO:0007669"/>
    <property type="project" value="RHEA"/>
</dbReference>
<evidence type="ECO:0000259" key="10">
    <source>
        <dbReference type="PROSITE" id="PS51198"/>
    </source>
</evidence>
<feature type="binding site" evidence="9">
    <location>
        <begin position="223"/>
        <end position="230"/>
    </location>
    <ligand>
        <name>ATP</name>
        <dbReference type="ChEBI" id="CHEBI:30616"/>
    </ligand>
</feature>
<dbReference type="EMBL" id="FNNZ01000025">
    <property type="protein sequence ID" value="SDX41570.1"/>
    <property type="molecule type" value="Genomic_DNA"/>
</dbReference>
<dbReference type="GO" id="GO:0000725">
    <property type="term" value="P:recombinational repair"/>
    <property type="evidence" value="ECO:0007669"/>
    <property type="project" value="TreeGrafter"/>
</dbReference>
<evidence type="ECO:0000256" key="8">
    <source>
        <dbReference type="ARBA" id="ARBA00048988"/>
    </source>
</evidence>
<keyword evidence="12" id="KW-1185">Reference proteome</keyword>
<name>A0A1H3BHV6_THIRO</name>
<gene>
    <name evidence="11" type="ORF">SAMN05421783_1252</name>
</gene>
<dbReference type="GO" id="GO:0043138">
    <property type="term" value="F:3'-5' DNA helicase activity"/>
    <property type="evidence" value="ECO:0007669"/>
    <property type="project" value="UniProtKB-EC"/>
</dbReference>
<comment type="catalytic activity">
    <reaction evidence="6">
        <text>Couples ATP hydrolysis with the unwinding of duplex DNA by translocating in the 3'-5' direction.</text>
        <dbReference type="EC" id="5.6.2.4"/>
    </reaction>
</comment>
<dbReference type="GO" id="GO:0005524">
    <property type="term" value="F:ATP binding"/>
    <property type="evidence" value="ECO:0007669"/>
    <property type="project" value="UniProtKB-UniRule"/>
</dbReference>
<dbReference type="Gene3D" id="3.40.91.30">
    <property type="match status" value="1"/>
</dbReference>
<dbReference type="Pfam" id="PF01396">
    <property type="entry name" value="Zn_ribbon_Top1"/>
    <property type="match status" value="2"/>
</dbReference>
<keyword evidence="3 9" id="KW-0347">Helicase</keyword>
<accession>A0A1H3BHV6</accession>
<dbReference type="SUPFAM" id="SSF57783">
    <property type="entry name" value="Zinc beta-ribbon"/>
    <property type="match status" value="1"/>
</dbReference>